<evidence type="ECO:0000256" key="3">
    <source>
        <dbReference type="ARBA" id="ARBA00023136"/>
    </source>
</evidence>
<dbReference type="SUPFAM" id="SSF56925">
    <property type="entry name" value="OMPA-like"/>
    <property type="match status" value="1"/>
</dbReference>
<gene>
    <name evidence="8" type="ORF">C8P69_106149</name>
</gene>
<evidence type="ECO:0000256" key="2">
    <source>
        <dbReference type="ARBA" id="ARBA00022729"/>
    </source>
</evidence>
<comment type="subcellular location">
    <subcellularLocation>
        <location evidence="1">Cell outer membrane</location>
    </subcellularLocation>
</comment>
<name>A0A2T4Z193_9HYPH</name>
<evidence type="ECO:0000256" key="6">
    <source>
        <dbReference type="SAM" id="SignalP"/>
    </source>
</evidence>
<comment type="similarity">
    <text evidence="5">Belongs to the Omp25/RopB family.</text>
</comment>
<dbReference type="AlphaFoldDB" id="A0A2T4Z193"/>
<dbReference type="GO" id="GO:0009279">
    <property type="term" value="C:cell outer membrane"/>
    <property type="evidence" value="ECO:0007669"/>
    <property type="project" value="UniProtKB-SubCell"/>
</dbReference>
<dbReference type="Gene3D" id="2.40.160.20">
    <property type="match status" value="1"/>
</dbReference>
<evidence type="ECO:0000256" key="4">
    <source>
        <dbReference type="ARBA" id="ARBA00023237"/>
    </source>
</evidence>
<dbReference type="Proteomes" id="UP000241808">
    <property type="component" value="Unassembled WGS sequence"/>
</dbReference>
<dbReference type="InterPro" id="IPR051692">
    <property type="entry name" value="OMP-like"/>
</dbReference>
<reference evidence="8 9" key="1">
    <citation type="submission" date="2018-04" db="EMBL/GenBank/DDBJ databases">
        <title>Genomic Encyclopedia of Archaeal and Bacterial Type Strains, Phase II (KMG-II): from individual species to whole genera.</title>
        <authorList>
            <person name="Goeker M."/>
        </authorList>
    </citation>
    <scope>NUCLEOTIDE SEQUENCE [LARGE SCALE GENOMIC DNA]</scope>
    <source>
        <strain evidence="8 9">DSM 25521</strain>
    </source>
</reference>
<dbReference type="InterPro" id="IPR011250">
    <property type="entry name" value="OMP/PagP_B-barrel"/>
</dbReference>
<evidence type="ECO:0000256" key="5">
    <source>
        <dbReference type="ARBA" id="ARBA00038306"/>
    </source>
</evidence>
<protein>
    <submittedName>
        <fullName evidence="8">Outer membrane immunogenic protein</fullName>
    </submittedName>
</protein>
<proteinExistence type="inferred from homology"/>
<evidence type="ECO:0000313" key="8">
    <source>
        <dbReference type="EMBL" id="PTM53495.1"/>
    </source>
</evidence>
<dbReference type="PANTHER" id="PTHR34001">
    <property type="entry name" value="BLL7405 PROTEIN"/>
    <property type="match status" value="1"/>
</dbReference>
<accession>A0A2T4Z193</accession>
<keyword evidence="9" id="KW-1185">Reference proteome</keyword>
<dbReference type="EMBL" id="PZZL01000006">
    <property type="protein sequence ID" value="PTM53495.1"/>
    <property type="molecule type" value="Genomic_DNA"/>
</dbReference>
<dbReference type="RefSeq" id="WP_170118258.1">
    <property type="nucleotide sequence ID" value="NZ_PZZL01000006.1"/>
</dbReference>
<dbReference type="Pfam" id="PF13505">
    <property type="entry name" value="OMP_b-brl"/>
    <property type="match status" value="1"/>
</dbReference>
<feature type="signal peptide" evidence="6">
    <location>
        <begin position="1"/>
        <end position="41"/>
    </location>
</feature>
<organism evidence="8 9">
    <name type="scientific">Phreatobacter oligotrophus</name>
    <dbReference type="NCBI Taxonomy" id="1122261"/>
    <lineage>
        <taxon>Bacteria</taxon>
        <taxon>Pseudomonadati</taxon>
        <taxon>Pseudomonadota</taxon>
        <taxon>Alphaproteobacteria</taxon>
        <taxon>Hyphomicrobiales</taxon>
        <taxon>Phreatobacteraceae</taxon>
        <taxon>Phreatobacter</taxon>
    </lineage>
</organism>
<evidence type="ECO:0000313" key="9">
    <source>
        <dbReference type="Proteomes" id="UP000241808"/>
    </source>
</evidence>
<dbReference type="InterPro" id="IPR027385">
    <property type="entry name" value="Beta-barrel_OMP"/>
</dbReference>
<evidence type="ECO:0000256" key="1">
    <source>
        <dbReference type="ARBA" id="ARBA00004442"/>
    </source>
</evidence>
<feature type="chain" id="PRO_5015457518" evidence="6">
    <location>
        <begin position="42"/>
        <end position="246"/>
    </location>
</feature>
<keyword evidence="4" id="KW-0998">Cell outer membrane</keyword>
<keyword evidence="2 6" id="KW-0732">Signal</keyword>
<feature type="domain" description="Outer membrane protein beta-barrel" evidence="7">
    <location>
        <begin position="43"/>
        <end position="235"/>
    </location>
</feature>
<sequence>MVVLGIPQLVEPALLLCRTHPMKKLLLATTALVAFATGAQAADLGVPRSPVAAAVVAPAFSWTGFYIGAHAGYGFGNSRFVGGGVFPTSVNGPLIGGQVGFNYQINQIVLGVEADLAFTAITGRPGNFPTISHRTNMLGSLRARGGFAVDRALLYVTGGLGFQGAATAQTPGPAEKYTRTGWTLGAGVEYALTQNWTAKLEYSYYNFGTRTLGPIYAGTVRSDIHTVKIGVNYLFSTGPSAVVARY</sequence>
<keyword evidence="3" id="KW-0472">Membrane</keyword>
<comment type="caution">
    <text evidence="8">The sequence shown here is derived from an EMBL/GenBank/DDBJ whole genome shotgun (WGS) entry which is preliminary data.</text>
</comment>
<evidence type="ECO:0000259" key="7">
    <source>
        <dbReference type="Pfam" id="PF13505"/>
    </source>
</evidence>
<dbReference type="PANTHER" id="PTHR34001:SF3">
    <property type="entry name" value="BLL7405 PROTEIN"/>
    <property type="match status" value="1"/>
</dbReference>